<comment type="caution">
    <text evidence="1">The sequence shown here is derived from an EMBL/GenBank/DDBJ whole genome shotgun (WGS) entry which is preliminary data.</text>
</comment>
<dbReference type="EMBL" id="JAPQKR010000004">
    <property type="protein sequence ID" value="KAJ5218966.1"/>
    <property type="molecule type" value="Genomic_DNA"/>
</dbReference>
<accession>A0A9W9NFP2</accession>
<organism evidence="1 2">
    <name type="scientific">Penicillium cinerascens</name>
    <dbReference type="NCBI Taxonomy" id="70096"/>
    <lineage>
        <taxon>Eukaryota</taxon>
        <taxon>Fungi</taxon>
        <taxon>Dikarya</taxon>
        <taxon>Ascomycota</taxon>
        <taxon>Pezizomycotina</taxon>
        <taxon>Eurotiomycetes</taxon>
        <taxon>Eurotiomycetidae</taxon>
        <taxon>Eurotiales</taxon>
        <taxon>Aspergillaceae</taxon>
        <taxon>Penicillium</taxon>
    </lineage>
</organism>
<dbReference type="Proteomes" id="UP001150904">
    <property type="component" value="Unassembled WGS sequence"/>
</dbReference>
<reference evidence="1" key="2">
    <citation type="journal article" date="2023" name="IMA Fungus">
        <title>Comparative genomic study of the Penicillium genus elucidates a diverse pangenome and 15 lateral gene transfer events.</title>
        <authorList>
            <person name="Petersen C."/>
            <person name="Sorensen T."/>
            <person name="Nielsen M.R."/>
            <person name="Sondergaard T.E."/>
            <person name="Sorensen J.L."/>
            <person name="Fitzpatrick D.A."/>
            <person name="Frisvad J.C."/>
            <person name="Nielsen K.L."/>
        </authorList>
    </citation>
    <scope>NUCLEOTIDE SEQUENCE</scope>
    <source>
        <strain evidence="1">IBT 15544</strain>
    </source>
</reference>
<evidence type="ECO:0000313" key="1">
    <source>
        <dbReference type="EMBL" id="KAJ5218966.1"/>
    </source>
</evidence>
<protein>
    <submittedName>
        <fullName evidence="1">Efflux pump antibiotic resistance protein</fullName>
    </submittedName>
</protein>
<dbReference type="AlphaFoldDB" id="A0A9W9NFP2"/>
<keyword evidence="2" id="KW-1185">Reference proteome</keyword>
<dbReference type="GeneID" id="83175428"/>
<reference evidence="1" key="1">
    <citation type="submission" date="2022-12" db="EMBL/GenBank/DDBJ databases">
        <authorList>
            <person name="Petersen C."/>
        </authorList>
    </citation>
    <scope>NUCLEOTIDE SEQUENCE</scope>
    <source>
        <strain evidence="1">IBT 15544</strain>
    </source>
</reference>
<gene>
    <name evidence="1" type="ORF">N7498_001065</name>
</gene>
<dbReference type="RefSeq" id="XP_058313539.1">
    <property type="nucleotide sequence ID" value="XM_058448128.1"/>
</dbReference>
<evidence type="ECO:0000313" key="2">
    <source>
        <dbReference type="Proteomes" id="UP001150904"/>
    </source>
</evidence>
<sequence length="65" mass="7458">MGFTGLVIDDHEGWDEEDRMQMDEMELANLPEMTGANRPAAVERLIPSIPPRYDKRLQFPILTEA</sequence>
<name>A0A9W9NFP2_9EURO</name>
<proteinExistence type="predicted"/>